<dbReference type="EMBL" id="LR796328">
    <property type="protein sequence ID" value="CAB4137000.1"/>
    <property type="molecule type" value="Genomic_DNA"/>
</dbReference>
<name>A0A6J5LVN9_9CAUD</name>
<proteinExistence type="predicted"/>
<reference evidence="1" key="1">
    <citation type="submission" date="2020-04" db="EMBL/GenBank/DDBJ databases">
        <authorList>
            <person name="Chiriac C."/>
            <person name="Salcher M."/>
            <person name="Ghai R."/>
            <person name="Kavagutti S V."/>
        </authorList>
    </citation>
    <scope>NUCLEOTIDE SEQUENCE</scope>
</reference>
<evidence type="ECO:0000313" key="1">
    <source>
        <dbReference type="EMBL" id="CAB4137000.1"/>
    </source>
</evidence>
<gene>
    <name evidence="1" type="ORF">UFOVP313_45</name>
</gene>
<sequence>MFPRSYFTGSYFASSYFPPVISEEAIPAVEVGRLSAGAVVYSVEDPRVKYVKYLRGYFSAVKETPLYARIAKKSLEQDVEEIGNQTSPEQLEALSKSIQGLAELLIQQGARLKPFEPIPLILPPPVIETIGDLVIERKRQEDDEEDEILLMMLLQ</sequence>
<protein>
    <submittedName>
        <fullName evidence="1">Uncharacterized protein</fullName>
    </submittedName>
</protein>
<organism evidence="1">
    <name type="scientific">uncultured Caudovirales phage</name>
    <dbReference type="NCBI Taxonomy" id="2100421"/>
    <lineage>
        <taxon>Viruses</taxon>
        <taxon>Duplodnaviria</taxon>
        <taxon>Heunggongvirae</taxon>
        <taxon>Uroviricota</taxon>
        <taxon>Caudoviricetes</taxon>
        <taxon>Peduoviridae</taxon>
        <taxon>Maltschvirus</taxon>
        <taxon>Maltschvirus maltsch</taxon>
    </lineage>
</organism>
<accession>A0A6J5LVN9</accession>